<dbReference type="InterPro" id="IPR037208">
    <property type="entry name" value="Spo0E-like_sf"/>
</dbReference>
<sequence>MLQNSIYRNEYIHESRDEELLVTIESLRGELLEIARERSLSDRAVVELSERLDRYILLAQHKMMENLRSRQGGGIYDGEAPPSRRRMN</sequence>
<dbReference type="EMBL" id="CP009286">
    <property type="protein sequence ID" value="AIQ65982.1"/>
    <property type="molecule type" value="Genomic_DNA"/>
</dbReference>
<dbReference type="AlphaFoldDB" id="A0A089LYL5"/>
<evidence type="ECO:0000313" key="1">
    <source>
        <dbReference type="EMBL" id="AIQ65982.1"/>
    </source>
</evidence>
<name>A0A089LYL5_9BACL</name>
<keyword evidence="2" id="KW-1185">Reference proteome</keyword>
<accession>A0A089LYL5</accession>
<dbReference type="GO" id="GO:0043937">
    <property type="term" value="P:regulation of sporulation"/>
    <property type="evidence" value="ECO:0007669"/>
    <property type="project" value="InterPro"/>
</dbReference>
<reference evidence="1 2" key="1">
    <citation type="submission" date="2014-08" db="EMBL/GenBank/DDBJ databases">
        <title>Comparative genomics of the Paenibacillus odorifer group.</title>
        <authorList>
            <person name="den Bakker H.C."/>
            <person name="Tsai Y.-C."/>
            <person name="Martin N."/>
            <person name="Korlach J."/>
            <person name="Wiedmann M."/>
        </authorList>
    </citation>
    <scope>NUCLEOTIDE SEQUENCE [LARGE SCALE GENOMIC DNA]</scope>
    <source>
        <strain evidence="1 2">DSM 14472</strain>
    </source>
</reference>
<organism evidence="1 2">
    <name type="scientific">Paenibacillus stellifer</name>
    <dbReference type="NCBI Taxonomy" id="169760"/>
    <lineage>
        <taxon>Bacteria</taxon>
        <taxon>Bacillati</taxon>
        <taxon>Bacillota</taxon>
        <taxon>Bacilli</taxon>
        <taxon>Bacillales</taxon>
        <taxon>Paenibacillaceae</taxon>
        <taxon>Paenibacillus</taxon>
    </lineage>
</organism>
<dbReference type="InterPro" id="IPR018540">
    <property type="entry name" value="Spo0E-like"/>
</dbReference>
<dbReference type="STRING" id="169760.PSTEL_25570"/>
<proteinExistence type="predicted"/>
<dbReference type="InterPro" id="IPR036638">
    <property type="entry name" value="HLH_DNA-bd_sf"/>
</dbReference>
<dbReference type="Proteomes" id="UP000029507">
    <property type="component" value="Chromosome"/>
</dbReference>
<gene>
    <name evidence="1" type="ORF">PSTEL_25570</name>
</gene>
<evidence type="ECO:0000313" key="2">
    <source>
        <dbReference type="Proteomes" id="UP000029507"/>
    </source>
</evidence>
<dbReference type="Pfam" id="PF09388">
    <property type="entry name" value="SpoOE-like"/>
    <property type="match status" value="1"/>
</dbReference>
<dbReference type="SUPFAM" id="SSF140500">
    <property type="entry name" value="BAS1536-like"/>
    <property type="match status" value="1"/>
</dbReference>
<dbReference type="KEGG" id="pste:PSTEL_25570"/>
<evidence type="ECO:0008006" key="3">
    <source>
        <dbReference type="Google" id="ProtNLM"/>
    </source>
</evidence>
<protein>
    <recommendedName>
        <fullName evidence="3">Sporulation protein Spo0E</fullName>
    </recommendedName>
</protein>
<dbReference type="GO" id="GO:0046983">
    <property type="term" value="F:protein dimerization activity"/>
    <property type="evidence" value="ECO:0007669"/>
    <property type="project" value="InterPro"/>
</dbReference>
<dbReference type="Gene3D" id="4.10.280.10">
    <property type="entry name" value="Helix-loop-helix DNA-binding domain"/>
    <property type="match status" value="1"/>
</dbReference>
<dbReference type="HOGENOM" id="CLU_169647_0_0_9"/>
<dbReference type="RefSeq" id="WP_038699466.1">
    <property type="nucleotide sequence ID" value="NZ_CP009286.1"/>
</dbReference>